<dbReference type="PROSITE" id="PS50894">
    <property type="entry name" value="HPT"/>
    <property type="match status" value="1"/>
</dbReference>
<dbReference type="InterPro" id="IPR036641">
    <property type="entry name" value="HPT_dom_sf"/>
</dbReference>
<dbReference type="Pfam" id="PF01627">
    <property type="entry name" value="Hpt"/>
    <property type="match status" value="1"/>
</dbReference>
<dbReference type="InterPro" id="IPR008207">
    <property type="entry name" value="Sig_transdc_His_kin_Hpt_dom"/>
</dbReference>
<evidence type="ECO:0000259" key="3">
    <source>
        <dbReference type="PROSITE" id="PS50894"/>
    </source>
</evidence>
<proteinExistence type="predicted"/>
<feature type="modified residue" description="Phosphohistidine" evidence="2">
    <location>
        <position position="74"/>
    </location>
</feature>
<accession>A0A1S1UFJ3</accession>
<gene>
    <name evidence="4" type="ORF">AKG95_01315</name>
</gene>
<dbReference type="Gene3D" id="1.20.120.160">
    <property type="entry name" value="HPT domain"/>
    <property type="match status" value="1"/>
</dbReference>
<dbReference type="SUPFAM" id="SSF47226">
    <property type="entry name" value="Histidine-containing phosphotransfer domain, HPT domain"/>
    <property type="match status" value="1"/>
</dbReference>
<protein>
    <submittedName>
        <fullName evidence="4">Sensor/response regulator hybrid protein</fullName>
    </submittedName>
</protein>
<feature type="domain" description="HPt" evidence="3">
    <location>
        <begin position="35"/>
        <end position="138"/>
    </location>
</feature>
<dbReference type="GO" id="GO:0004672">
    <property type="term" value="F:protein kinase activity"/>
    <property type="evidence" value="ECO:0007669"/>
    <property type="project" value="UniProtKB-ARBA"/>
</dbReference>
<reference evidence="4 5" key="1">
    <citation type="submission" date="2015-06" db="EMBL/GenBank/DDBJ databases">
        <title>Draft genome sequencing of a biphenyl-degrading bacterium, Janthinobacterium lividum MEG1.</title>
        <authorList>
            <person name="Shimodaira J."/>
            <person name="Hatta T."/>
        </authorList>
    </citation>
    <scope>NUCLEOTIDE SEQUENCE [LARGE SCALE GENOMIC DNA]</scope>
    <source>
        <strain evidence="4 5">MEG1</strain>
    </source>
</reference>
<keyword evidence="2" id="KW-0597">Phosphoprotein</keyword>
<evidence type="ECO:0000256" key="1">
    <source>
        <dbReference type="ARBA" id="ARBA00023012"/>
    </source>
</evidence>
<keyword evidence="1" id="KW-0902">Two-component regulatory system</keyword>
<dbReference type="GO" id="GO:0000160">
    <property type="term" value="P:phosphorelay signal transduction system"/>
    <property type="evidence" value="ECO:0007669"/>
    <property type="project" value="UniProtKB-KW"/>
</dbReference>
<comment type="caution">
    <text evidence="4">The sequence shown here is derived from an EMBL/GenBank/DDBJ whole genome shotgun (WGS) entry which is preliminary data.</text>
</comment>
<dbReference type="AlphaFoldDB" id="A0A1S1UFJ3"/>
<evidence type="ECO:0000313" key="5">
    <source>
        <dbReference type="Proteomes" id="UP000179840"/>
    </source>
</evidence>
<organism evidence="4 5">
    <name type="scientific">Janthinobacterium lividum</name>
    <dbReference type="NCBI Taxonomy" id="29581"/>
    <lineage>
        <taxon>Bacteria</taxon>
        <taxon>Pseudomonadati</taxon>
        <taxon>Pseudomonadota</taxon>
        <taxon>Betaproteobacteria</taxon>
        <taxon>Burkholderiales</taxon>
        <taxon>Oxalobacteraceae</taxon>
        <taxon>Janthinobacterium</taxon>
    </lineage>
</organism>
<name>A0A1S1UFJ3_9BURK</name>
<dbReference type="Proteomes" id="UP000179840">
    <property type="component" value="Unassembled WGS sequence"/>
</dbReference>
<dbReference type="RefSeq" id="WP_071075110.1">
    <property type="nucleotide sequence ID" value="NZ_LFKP01000001.1"/>
</dbReference>
<evidence type="ECO:0000313" key="4">
    <source>
        <dbReference type="EMBL" id="OHV99136.1"/>
    </source>
</evidence>
<sequence length="211" mass="22410">MLKPHATCDDDAAVAASDMVRILDVENGLGRIMGDRILYLKILRRFLHDHGTTPCQIRAEFDTGNYASARLKAHTLKGAAGMIGARHVHGLATTLESALRAQAPDLAQQMLQLELAQDQLLGAVSSMLGTPETTHTAAQDVAPDPAAPAIQLLLARLASHLREGDGAAIDILENSASLLAASLGVHVYQEVAAAAHEFDFDGALAALLRRR</sequence>
<dbReference type="EMBL" id="LFKP01000001">
    <property type="protein sequence ID" value="OHV99136.1"/>
    <property type="molecule type" value="Genomic_DNA"/>
</dbReference>
<evidence type="ECO:0000256" key="2">
    <source>
        <dbReference type="PROSITE-ProRule" id="PRU00110"/>
    </source>
</evidence>